<dbReference type="InterPro" id="IPR036388">
    <property type="entry name" value="WH-like_DNA-bd_sf"/>
</dbReference>
<dbReference type="Pfam" id="PF12802">
    <property type="entry name" value="MarR_2"/>
    <property type="match status" value="1"/>
</dbReference>
<evidence type="ECO:0000259" key="1">
    <source>
        <dbReference type="PROSITE" id="PS50995"/>
    </source>
</evidence>
<dbReference type="PANTHER" id="PTHR33164:SF43">
    <property type="entry name" value="HTH-TYPE TRANSCRIPTIONAL REPRESSOR YETL"/>
    <property type="match status" value="1"/>
</dbReference>
<dbReference type="InterPro" id="IPR039422">
    <property type="entry name" value="MarR/SlyA-like"/>
</dbReference>
<protein>
    <submittedName>
        <fullName evidence="2">MarR family winged helix-turn-helix transcriptional regulator</fullName>
    </submittedName>
</protein>
<dbReference type="RefSeq" id="WP_345714683.1">
    <property type="nucleotide sequence ID" value="NZ_BAABFP010000002.1"/>
</dbReference>
<evidence type="ECO:0000313" key="2">
    <source>
        <dbReference type="EMBL" id="MFC6008737.1"/>
    </source>
</evidence>
<dbReference type="EMBL" id="JBHSRD010000006">
    <property type="protein sequence ID" value="MFC6008737.1"/>
    <property type="molecule type" value="Genomic_DNA"/>
</dbReference>
<organism evidence="2 3">
    <name type="scientific">Angustibacter luteus</name>
    <dbReference type="NCBI Taxonomy" id="658456"/>
    <lineage>
        <taxon>Bacteria</taxon>
        <taxon>Bacillati</taxon>
        <taxon>Actinomycetota</taxon>
        <taxon>Actinomycetes</taxon>
        <taxon>Kineosporiales</taxon>
        <taxon>Kineosporiaceae</taxon>
    </lineage>
</organism>
<accession>A0ABW1JIM7</accession>
<dbReference type="SUPFAM" id="SSF46785">
    <property type="entry name" value="Winged helix' DNA-binding domain"/>
    <property type="match status" value="2"/>
</dbReference>
<feature type="domain" description="HTH marR-type" evidence="1">
    <location>
        <begin position="152"/>
        <end position="284"/>
    </location>
</feature>
<reference evidence="3" key="1">
    <citation type="journal article" date="2019" name="Int. J. Syst. Evol. Microbiol.">
        <title>The Global Catalogue of Microorganisms (GCM) 10K type strain sequencing project: providing services to taxonomists for standard genome sequencing and annotation.</title>
        <authorList>
            <consortium name="The Broad Institute Genomics Platform"/>
            <consortium name="The Broad Institute Genome Sequencing Center for Infectious Disease"/>
            <person name="Wu L."/>
            <person name="Ma J."/>
        </authorList>
    </citation>
    <scope>NUCLEOTIDE SEQUENCE [LARGE SCALE GENOMIC DNA]</scope>
    <source>
        <strain evidence="3">KACC 14249</strain>
    </source>
</reference>
<dbReference type="InterPro" id="IPR000835">
    <property type="entry name" value="HTH_MarR-typ"/>
</dbReference>
<dbReference type="InterPro" id="IPR036390">
    <property type="entry name" value="WH_DNA-bd_sf"/>
</dbReference>
<dbReference type="Proteomes" id="UP001596189">
    <property type="component" value="Unassembled WGS sequence"/>
</dbReference>
<dbReference type="PRINTS" id="PR00598">
    <property type="entry name" value="HTHMARR"/>
</dbReference>
<keyword evidence="3" id="KW-1185">Reference proteome</keyword>
<gene>
    <name evidence="2" type="ORF">ACFQDO_16510</name>
</gene>
<feature type="domain" description="HTH marR-type" evidence="1">
    <location>
        <begin position="10"/>
        <end position="141"/>
    </location>
</feature>
<dbReference type="PROSITE" id="PS50995">
    <property type="entry name" value="HTH_MARR_2"/>
    <property type="match status" value="2"/>
</dbReference>
<dbReference type="Pfam" id="PF01047">
    <property type="entry name" value="MarR"/>
    <property type="match status" value="1"/>
</dbReference>
<sequence length="285" mass="31542">MAGPQRRDLRTYTGFLLRRAYVATVGVEASCLGDDARMREVAVLFILDEHGALSQREVAELTHISPTVMVGLVDSLGARGWVVRERKVEDRRSYALRLTGAGRAALRRATRDLDRSERRLTADLSEDEVARLRRHLSVLLGDDPALQVTALAERVGYLVRHAHRRSRERAQAALRQFDLHPRNFGLLSVVGRDEPCSQSHLAAVLGVSDPAVLPALEALETRGLLTRERNADDRRISDVRLTAEGRELLDGAQAQADAMQADIVQRLGVEANDDLRGLLARIVNG</sequence>
<dbReference type="SMART" id="SM00347">
    <property type="entry name" value="HTH_MARR"/>
    <property type="match status" value="2"/>
</dbReference>
<evidence type="ECO:0000313" key="3">
    <source>
        <dbReference type="Proteomes" id="UP001596189"/>
    </source>
</evidence>
<comment type="caution">
    <text evidence="2">The sequence shown here is derived from an EMBL/GenBank/DDBJ whole genome shotgun (WGS) entry which is preliminary data.</text>
</comment>
<dbReference type="Gene3D" id="1.10.10.10">
    <property type="entry name" value="Winged helix-like DNA-binding domain superfamily/Winged helix DNA-binding domain"/>
    <property type="match status" value="2"/>
</dbReference>
<dbReference type="PANTHER" id="PTHR33164">
    <property type="entry name" value="TRANSCRIPTIONAL REGULATOR, MARR FAMILY"/>
    <property type="match status" value="1"/>
</dbReference>
<proteinExistence type="predicted"/>
<name>A0ABW1JIM7_9ACTN</name>